<dbReference type="SUPFAM" id="SSF53300">
    <property type="entry name" value="vWA-like"/>
    <property type="match status" value="1"/>
</dbReference>
<keyword evidence="7" id="KW-0547">Nucleotide-binding</keyword>
<gene>
    <name evidence="19" type="ORF">Malapachy_2462</name>
</gene>
<dbReference type="VEuPathDB" id="FungiDB:Malapachy_2462"/>
<dbReference type="Pfam" id="PF03731">
    <property type="entry name" value="Ku_N"/>
    <property type="match status" value="1"/>
</dbReference>
<comment type="subcellular location">
    <subcellularLocation>
        <location evidence="2">Chromosome</location>
        <location evidence="2">Telomere</location>
    </subcellularLocation>
    <subcellularLocation>
        <location evidence="1">Nucleus</location>
    </subcellularLocation>
</comment>
<dbReference type="InterPro" id="IPR006164">
    <property type="entry name" value="DNA_bd_Ku70/Ku80"/>
</dbReference>
<dbReference type="InterPro" id="IPR016194">
    <property type="entry name" value="SPOC-like_C_dom_sf"/>
</dbReference>
<dbReference type="CDD" id="cd00788">
    <property type="entry name" value="KU70"/>
    <property type="match status" value="1"/>
</dbReference>
<dbReference type="PIRSF" id="PIRSF003033">
    <property type="entry name" value="Ku70"/>
    <property type="match status" value="1"/>
</dbReference>
<dbReference type="Proteomes" id="UP000037751">
    <property type="component" value="Unassembled WGS sequence"/>
</dbReference>
<protein>
    <recommendedName>
        <fullName evidence="5">ATP-dependent DNA helicase II subunit 1</fullName>
        <ecNumber evidence="4">3.6.4.12</ecNumber>
    </recommendedName>
    <alternativeName>
        <fullName evidence="17">ATP-dependent DNA helicase II subunit Ku70</fullName>
    </alternativeName>
</protein>
<dbReference type="GO" id="GO:0003678">
    <property type="term" value="F:DNA helicase activity"/>
    <property type="evidence" value="ECO:0007669"/>
    <property type="project" value="UniProtKB-EC"/>
</dbReference>
<keyword evidence="10" id="KW-0347">Helicase</keyword>
<dbReference type="GeneID" id="28728826"/>
<dbReference type="InterPro" id="IPR005161">
    <property type="entry name" value="Ku_N"/>
</dbReference>
<comment type="similarity">
    <text evidence="3">Belongs to the ku70 family.</text>
</comment>
<dbReference type="InterPro" id="IPR047087">
    <property type="entry name" value="KU70_core_dom"/>
</dbReference>
<organism evidence="19 20">
    <name type="scientific">Malassezia pachydermatis</name>
    <dbReference type="NCBI Taxonomy" id="77020"/>
    <lineage>
        <taxon>Eukaryota</taxon>
        <taxon>Fungi</taxon>
        <taxon>Dikarya</taxon>
        <taxon>Basidiomycota</taxon>
        <taxon>Ustilaginomycotina</taxon>
        <taxon>Malasseziomycetes</taxon>
        <taxon>Malasseziales</taxon>
        <taxon>Malasseziaceae</taxon>
        <taxon>Malassezia</taxon>
    </lineage>
</organism>
<reference evidence="19 20" key="1">
    <citation type="submission" date="2015-07" db="EMBL/GenBank/DDBJ databases">
        <title>Draft Genome Sequence of Malassezia furfur CBS1878 and Malassezia pachydermatis CBS1879.</title>
        <authorList>
            <person name="Triana S."/>
            <person name="Ohm R."/>
            <person name="Gonzalez A."/>
            <person name="DeCock H."/>
            <person name="Restrepo S."/>
            <person name="Celis A."/>
        </authorList>
    </citation>
    <scope>NUCLEOTIDE SEQUENCE [LARGE SCALE GENOMIC DNA]</scope>
    <source>
        <strain evidence="19 20">CBS 1879</strain>
    </source>
</reference>
<dbReference type="Gene3D" id="1.10.720.30">
    <property type="entry name" value="SAP domain"/>
    <property type="match status" value="1"/>
</dbReference>
<dbReference type="SMART" id="SM00559">
    <property type="entry name" value="Ku78"/>
    <property type="match status" value="1"/>
</dbReference>
<dbReference type="GO" id="GO:0016787">
    <property type="term" value="F:hydrolase activity"/>
    <property type="evidence" value="ECO:0007669"/>
    <property type="project" value="UniProtKB-KW"/>
</dbReference>
<evidence type="ECO:0000256" key="16">
    <source>
        <dbReference type="ARBA" id="ARBA00023242"/>
    </source>
</evidence>
<dbReference type="Gene3D" id="2.40.290.10">
    <property type="match status" value="1"/>
</dbReference>
<dbReference type="InterPro" id="IPR036361">
    <property type="entry name" value="SAP_dom_sf"/>
</dbReference>
<evidence type="ECO:0000256" key="12">
    <source>
        <dbReference type="ARBA" id="ARBA00022895"/>
    </source>
</evidence>
<evidence type="ECO:0000256" key="3">
    <source>
        <dbReference type="ARBA" id="ARBA00005240"/>
    </source>
</evidence>
<evidence type="ECO:0000256" key="11">
    <source>
        <dbReference type="ARBA" id="ARBA00022840"/>
    </source>
</evidence>
<keyword evidence="8" id="KW-0227">DNA damage</keyword>
<keyword evidence="14" id="KW-0233">DNA recombination</keyword>
<evidence type="ECO:0000256" key="8">
    <source>
        <dbReference type="ARBA" id="ARBA00022763"/>
    </source>
</evidence>
<dbReference type="GO" id="GO:0006310">
    <property type="term" value="P:DNA recombination"/>
    <property type="evidence" value="ECO:0007669"/>
    <property type="project" value="UniProtKB-KW"/>
</dbReference>
<keyword evidence="9" id="KW-0378">Hydrolase</keyword>
<dbReference type="InterPro" id="IPR027388">
    <property type="entry name" value="Ku70_bridge/pillars_dom_sf"/>
</dbReference>
<accession>A0A0M8MM81</accession>
<keyword evidence="13" id="KW-0238">DNA-binding</keyword>
<dbReference type="FunFam" id="2.40.290.10:FF:000001">
    <property type="entry name" value="X-ray repair cross complementing 6"/>
    <property type="match status" value="1"/>
</dbReference>
<evidence type="ECO:0000256" key="10">
    <source>
        <dbReference type="ARBA" id="ARBA00022806"/>
    </source>
</evidence>
<evidence type="ECO:0000256" key="5">
    <source>
        <dbReference type="ARBA" id="ARBA00021796"/>
    </source>
</evidence>
<evidence type="ECO:0000256" key="2">
    <source>
        <dbReference type="ARBA" id="ARBA00004574"/>
    </source>
</evidence>
<dbReference type="EC" id="3.6.4.12" evidence="4"/>
<dbReference type="GO" id="GO:0043564">
    <property type="term" value="C:Ku70:Ku80 complex"/>
    <property type="evidence" value="ECO:0007669"/>
    <property type="project" value="InterPro"/>
</dbReference>
<dbReference type="PANTHER" id="PTHR12604">
    <property type="entry name" value="KU AUTOANTIGEN DNA HELICASE"/>
    <property type="match status" value="1"/>
</dbReference>
<evidence type="ECO:0000256" key="9">
    <source>
        <dbReference type="ARBA" id="ARBA00022801"/>
    </source>
</evidence>
<dbReference type="Gene3D" id="3.40.50.410">
    <property type="entry name" value="von Willebrand factor, type A domain"/>
    <property type="match status" value="1"/>
</dbReference>
<keyword evidence="11" id="KW-0067">ATP-binding</keyword>
<dbReference type="InterPro" id="IPR006165">
    <property type="entry name" value="Ku70"/>
</dbReference>
<evidence type="ECO:0000256" key="15">
    <source>
        <dbReference type="ARBA" id="ARBA00023204"/>
    </source>
</evidence>
<dbReference type="GO" id="GO:0000723">
    <property type="term" value="P:telomere maintenance"/>
    <property type="evidence" value="ECO:0007669"/>
    <property type="project" value="InterPro"/>
</dbReference>
<keyword evidence="16" id="KW-0539">Nucleus</keyword>
<evidence type="ECO:0000256" key="6">
    <source>
        <dbReference type="ARBA" id="ARBA00022454"/>
    </source>
</evidence>
<dbReference type="OrthoDB" id="761538at2759"/>
<sequence length="650" mass="73860">MDHDKGEGESHASPWETYLHRDVVLFAIDCGTHMHVKDSEHGLPPLVVALQAALRLMEIKLVNSPKDHIGILLWNTADSRMLTKSKSGFWPNTVEYTAIKQVDVPTTFQLRELLRRIESDPSVLEERMKPCSTQISVEHVLSNAMHLLSTSAKASTRRVFFITNQDDPHPGKNKRIIQKACVDRVKDYYRRGIDLEPFFMSSATEAFHINTFYAEILGVYDDGLLDDTLRPWRLRQMQDQNVSKRAVWDSTMKLAELDEQLSGREMPKRVVFDLTMDLGPLSKPAPSSEEEHSHFKTPGSSQWRIHVKGYSLISEATPDLPVKVSSFGREDPNDLYEVTNITQWRRADTGDVVQPSDMEQVYDVSKDNSPRSHVAFTNDEIKSLRQFGCIPSLRLLGFKDRSTLHFYENLKHSYFLYPSDLEQPGSKRVFAALLQSMLSKNKVALTLFMSRDNVIPTFAILLPQAEELDEEGHQLVPPGLNLIVMPYMDDIREPPEARTLTASKDEITMASRLIDTFHRKDPFNPDVFSNPALTYHYGLLMAEAFGTPAPFFEDTTLPQYDLIEHRAHDAIQAWNDAIEADPRTQGSSSDMNSAKTASIPEAVLRQMHKDGTLHQLRRPELQNACAQLALPKFGRKADLIAELQTYFSTH</sequence>
<dbReference type="InterPro" id="IPR005160">
    <property type="entry name" value="Ku_C"/>
</dbReference>
<dbReference type="InterPro" id="IPR036465">
    <property type="entry name" value="vWFA_dom_sf"/>
</dbReference>
<dbReference type="Gene3D" id="4.10.970.10">
    <property type="entry name" value="Ku70, bridge and pillars"/>
    <property type="match status" value="1"/>
</dbReference>
<dbReference type="GO" id="GO:0042162">
    <property type="term" value="F:telomeric DNA binding"/>
    <property type="evidence" value="ECO:0007669"/>
    <property type="project" value="InterPro"/>
</dbReference>
<dbReference type="SUPFAM" id="SSF68906">
    <property type="entry name" value="SAP domain"/>
    <property type="match status" value="1"/>
</dbReference>
<dbReference type="GO" id="GO:0005524">
    <property type="term" value="F:ATP binding"/>
    <property type="evidence" value="ECO:0007669"/>
    <property type="project" value="UniProtKB-KW"/>
</dbReference>
<dbReference type="Pfam" id="PF03730">
    <property type="entry name" value="Ku_C"/>
    <property type="match status" value="1"/>
</dbReference>
<dbReference type="GO" id="GO:0003684">
    <property type="term" value="F:damaged DNA binding"/>
    <property type="evidence" value="ECO:0007669"/>
    <property type="project" value="InterPro"/>
</dbReference>
<evidence type="ECO:0000256" key="17">
    <source>
        <dbReference type="ARBA" id="ARBA00031811"/>
    </source>
</evidence>
<evidence type="ECO:0000259" key="18">
    <source>
        <dbReference type="SMART" id="SM00559"/>
    </source>
</evidence>
<keyword evidence="12" id="KW-0779">Telomere</keyword>
<evidence type="ECO:0000256" key="13">
    <source>
        <dbReference type="ARBA" id="ARBA00023125"/>
    </source>
</evidence>
<keyword evidence="6" id="KW-0158">Chromosome</keyword>
<evidence type="ECO:0000313" key="20">
    <source>
        <dbReference type="Proteomes" id="UP000037751"/>
    </source>
</evidence>
<dbReference type="EMBL" id="LGAV01000002">
    <property type="protein sequence ID" value="KOS15316.1"/>
    <property type="molecule type" value="Genomic_DNA"/>
</dbReference>
<dbReference type="PANTHER" id="PTHR12604:SF2">
    <property type="entry name" value="X-RAY REPAIR CROSS-COMPLEMENTING PROTEIN 6"/>
    <property type="match status" value="1"/>
</dbReference>
<dbReference type="GO" id="GO:0000781">
    <property type="term" value="C:chromosome, telomeric region"/>
    <property type="evidence" value="ECO:0007669"/>
    <property type="project" value="UniProtKB-SubCell"/>
</dbReference>
<evidence type="ECO:0000256" key="14">
    <source>
        <dbReference type="ARBA" id="ARBA00023172"/>
    </source>
</evidence>
<dbReference type="SUPFAM" id="SSF100939">
    <property type="entry name" value="SPOC domain-like"/>
    <property type="match status" value="1"/>
</dbReference>
<evidence type="ECO:0000256" key="4">
    <source>
        <dbReference type="ARBA" id="ARBA00012551"/>
    </source>
</evidence>
<dbReference type="Pfam" id="PF02735">
    <property type="entry name" value="Ku"/>
    <property type="match status" value="1"/>
</dbReference>
<keyword evidence="20" id="KW-1185">Reference proteome</keyword>
<dbReference type="GO" id="GO:0003690">
    <property type="term" value="F:double-stranded DNA binding"/>
    <property type="evidence" value="ECO:0007669"/>
    <property type="project" value="TreeGrafter"/>
</dbReference>
<evidence type="ECO:0000313" key="19">
    <source>
        <dbReference type="EMBL" id="KOS15316.1"/>
    </source>
</evidence>
<keyword evidence="15" id="KW-0234">DNA repair</keyword>
<dbReference type="Gene3D" id="1.10.1600.10">
    <property type="match status" value="1"/>
</dbReference>
<dbReference type="AlphaFoldDB" id="A0A0M8MM81"/>
<dbReference type="STRING" id="77020.A0A0M8MM81"/>
<dbReference type="GO" id="GO:0006303">
    <property type="term" value="P:double-strand break repair via nonhomologous end joining"/>
    <property type="evidence" value="ECO:0007669"/>
    <property type="project" value="InterPro"/>
</dbReference>
<evidence type="ECO:0000256" key="1">
    <source>
        <dbReference type="ARBA" id="ARBA00004123"/>
    </source>
</evidence>
<comment type="caution">
    <text evidence="19">The sequence shown here is derived from an EMBL/GenBank/DDBJ whole genome shotgun (WGS) entry which is preliminary data.</text>
</comment>
<name>A0A0M8MM81_9BASI</name>
<proteinExistence type="inferred from homology"/>
<evidence type="ECO:0000256" key="7">
    <source>
        <dbReference type="ARBA" id="ARBA00022741"/>
    </source>
</evidence>
<feature type="domain" description="Ku" evidence="18">
    <location>
        <begin position="350"/>
        <end position="502"/>
    </location>
</feature>
<dbReference type="RefSeq" id="XP_017992948.1">
    <property type="nucleotide sequence ID" value="XM_018136951.1"/>
</dbReference>